<feature type="transmembrane region" description="Helical" evidence="1">
    <location>
        <begin position="29"/>
        <end position="50"/>
    </location>
</feature>
<feature type="transmembrane region" description="Helical" evidence="1">
    <location>
        <begin position="200"/>
        <end position="218"/>
    </location>
</feature>
<sequence length="461" mass="52297">MYSWVFVMHNTDYENSQRLLSWHGFGIKFVSPLYLAILNMMMVLVAIFFPPSWFEAAAKEPDLVFLNAKYFVLTLICTCAFIAGIVIYRFLRGSHKIKFGASPKFYPSLGLLKKSSNILRVCLVINILTMVIVFYGIGFQNFSKSFTDKDIALAVRNQILVVGRIGGVNILALQTFVFVSLVIASFIYYSARKDDNNRVVIRRFNVLFVFVVVTYLLVCVLTITRWPILQMSFAFLLTYILYRNSSVGLGVRRIFKMGSAFIIISLAVFLGIGTLKMGLSHVLGSVIGYTIASYNLGAAVVDGVFRVPTSGSTYATLGFFWQFPFLGYYFRQIGIANGLNLPVAGGANMTEVDAWARVITETTNLNPHWLWTTVYSYIYADVGLAFVIVFLIYGAISQYLFENFNKLRLIHVLLYAFFFVYQIAWFTSVFISSTLLVDYFAYTLIINMYIRADWRRAVVVA</sequence>
<name>E6PN35_9ZZZZ</name>
<feature type="transmembrane region" description="Helical" evidence="1">
    <location>
        <begin position="118"/>
        <end position="139"/>
    </location>
</feature>
<feature type="transmembrane region" description="Helical" evidence="1">
    <location>
        <begin position="430"/>
        <end position="450"/>
    </location>
</feature>
<protein>
    <recommendedName>
        <fullName evidence="3">Oligosaccharide repeat unit polymerase</fullName>
    </recommendedName>
</protein>
<evidence type="ECO:0008006" key="3">
    <source>
        <dbReference type="Google" id="ProtNLM"/>
    </source>
</evidence>
<dbReference type="AlphaFoldDB" id="E6PN35"/>
<keyword evidence="1" id="KW-1133">Transmembrane helix</keyword>
<feature type="transmembrane region" description="Helical" evidence="1">
    <location>
        <begin position="70"/>
        <end position="91"/>
    </location>
</feature>
<feature type="transmembrane region" description="Helical" evidence="1">
    <location>
        <begin position="374"/>
        <end position="395"/>
    </location>
</feature>
<keyword evidence="1" id="KW-0472">Membrane</keyword>
<organism evidence="2">
    <name type="scientific">mine drainage metagenome</name>
    <dbReference type="NCBI Taxonomy" id="410659"/>
    <lineage>
        <taxon>unclassified sequences</taxon>
        <taxon>metagenomes</taxon>
        <taxon>ecological metagenomes</taxon>
    </lineage>
</organism>
<feature type="transmembrane region" description="Helical" evidence="1">
    <location>
        <begin position="254"/>
        <end position="275"/>
    </location>
</feature>
<keyword evidence="1" id="KW-0812">Transmembrane</keyword>
<gene>
    <name evidence="2" type="ORF">CARN2_2278</name>
</gene>
<reference evidence="2" key="1">
    <citation type="submission" date="2009-10" db="EMBL/GenBank/DDBJ databases">
        <title>Diversity of trophic interactions inside an arsenic-rich microbial ecosystem.</title>
        <authorList>
            <person name="Bertin P.N."/>
            <person name="Heinrich-Salmeron A."/>
            <person name="Pelletier E."/>
            <person name="Goulhen-Chollet F."/>
            <person name="Arsene-Ploetze F."/>
            <person name="Gallien S."/>
            <person name="Calteau A."/>
            <person name="Vallenet D."/>
            <person name="Casiot C."/>
            <person name="Chane-Woon-Ming B."/>
            <person name="Giloteaux L."/>
            <person name="Barakat M."/>
            <person name="Bonnefoy V."/>
            <person name="Bruneel O."/>
            <person name="Chandler M."/>
            <person name="Cleiss J."/>
            <person name="Duran R."/>
            <person name="Elbaz-Poulichet F."/>
            <person name="Fonknechten N."/>
            <person name="Lauga B."/>
            <person name="Mornico D."/>
            <person name="Ortet P."/>
            <person name="Schaeffer C."/>
            <person name="Siguier P."/>
            <person name="Alexander Thil Smith A."/>
            <person name="Van Dorsselaer A."/>
            <person name="Weissenbach J."/>
            <person name="Medigue C."/>
            <person name="Le Paslier D."/>
        </authorList>
    </citation>
    <scope>NUCLEOTIDE SEQUENCE</scope>
</reference>
<proteinExistence type="predicted"/>
<feature type="transmembrane region" description="Helical" evidence="1">
    <location>
        <begin position="281"/>
        <end position="301"/>
    </location>
</feature>
<dbReference type="EMBL" id="CABM01000024">
    <property type="protein sequence ID" value="CBH96337.1"/>
    <property type="molecule type" value="Genomic_DNA"/>
</dbReference>
<comment type="caution">
    <text evidence="2">The sequence shown here is derived from an EMBL/GenBank/DDBJ whole genome shotgun (WGS) entry which is preliminary data.</text>
</comment>
<feature type="transmembrane region" description="Helical" evidence="1">
    <location>
        <begin position="159"/>
        <end position="188"/>
    </location>
</feature>
<evidence type="ECO:0000256" key="1">
    <source>
        <dbReference type="SAM" id="Phobius"/>
    </source>
</evidence>
<accession>E6PN35</accession>
<feature type="transmembrane region" description="Helical" evidence="1">
    <location>
        <begin position="313"/>
        <end position="330"/>
    </location>
</feature>
<evidence type="ECO:0000313" key="2">
    <source>
        <dbReference type="EMBL" id="CBH96337.1"/>
    </source>
</evidence>